<reference evidence="3" key="3">
    <citation type="submission" date="2015-04" db="UniProtKB">
        <authorList>
            <consortium name="EnsemblPlants"/>
        </authorList>
    </citation>
    <scope>IDENTIFICATION</scope>
</reference>
<evidence type="ECO:0000313" key="4">
    <source>
        <dbReference type="Proteomes" id="UP000032180"/>
    </source>
</evidence>
<dbReference type="Gramene" id="LPERR01G16930.2">
    <property type="protein sequence ID" value="LPERR01G16930.2"/>
    <property type="gene ID" value="LPERR01G16930"/>
</dbReference>
<keyword evidence="2" id="KW-1133">Transmembrane helix</keyword>
<dbReference type="HOGENOM" id="CLU_096228_0_0_1"/>
<feature type="region of interest" description="Disordered" evidence="1">
    <location>
        <begin position="1"/>
        <end position="21"/>
    </location>
</feature>
<reference evidence="3 4" key="2">
    <citation type="submission" date="2013-12" db="EMBL/GenBank/DDBJ databases">
        <authorList>
            <person name="Yu Y."/>
            <person name="Lee S."/>
            <person name="de Baynast K."/>
            <person name="Wissotski M."/>
            <person name="Liu L."/>
            <person name="Talag J."/>
            <person name="Goicoechea J."/>
            <person name="Angelova A."/>
            <person name="Jetty R."/>
            <person name="Kudrna D."/>
            <person name="Golser W."/>
            <person name="Rivera L."/>
            <person name="Zhang J."/>
            <person name="Wing R."/>
        </authorList>
    </citation>
    <scope>NUCLEOTIDE SEQUENCE</scope>
</reference>
<keyword evidence="2" id="KW-0812">Transmembrane</keyword>
<evidence type="ECO:0000313" key="3">
    <source>
        <dbReference type="EnsemblPlants" id="LPERR01G16930.1"/>
    </source>
</evidence>
<reference evidence="3 4" key="1">
    <citation type="submission" date="2012-08" db="EMBL/GenBank/DDBJ databases">
        <title>Oryza genome evolution.</title>
        <authorList>
            <person name="Wing R.A."/>
        </authorList>
    </citation>
    <scope>NUCLEOTIDE SEQUENCE</scope>
</reference>
<sequence length="182" mass="21435">MLRAPSLQTPEPPNRIGAGRMTTTATRRWWKRRGGDGMEGDDDDLVPMDIQEQEEMVQSLEQKQAQQSRRWRRYHAYFMEDLPSPMVIAADWIAALACLFSVKGLIHSSKKWMWYSFYVSILIALFWTYYLLRLPRIRWDVAWLPFGPLIASALSLYVDHSMLESMKDINTLRSYMYNYKAL</sequence>
<dbReference type="AlphaFoldDB" id="A0A0D9V217"/>
<dbReference type="PANTHER" id="PTHR36784:SF1">
    <property type="entry name" value="HISTONE-LYSINE N-METHYLTRANSFERASE"/>
    <property type="match status" value="1"/>
</dbReference>
<dbReference type="EnsemblPlants" id="LPERR01G16930.2">
    <property type="protein sequence ID" value="LPERR01G16930.2"/>
    <property type="gene ID" value="LPERR01G16930"/>
</dbReference>
<feature type="transmembrane region" description="Helical" evidence="2">
    <location>
        <begin position="82"/>
        <end position="106"/>
    </location>
</feature>
<protein>
    <submittedName>
        <fullName evidence="3">Uncharacterized protein</fullName>
    </submittedName>
</protein>
<accession>A0A0D9V217</accession>
<keyword evidence="2" id="KW-0472">Membrane</keyword>
<dbReference type="Proteomes" id="UP000032180">
    <property type="component" value="Chromosome 1"/>
</dbReference>
<dbReference type="eggNOG" id="ENOG502QVSE">
    <property type="taxonomic scope" value="Eukaryota"/>
</dbReference>
<feature type="transmembrane region" description="Helical" evidence="2">
    <location>
        <begin position="139"/>
        <end position="158"/>
    </location>
</feature>
<dbReference type="STRING" id="77586.A0A0D9V217"/>
<evidence type="ECO:0000256" key="1">
    <source>
        <dbReference type="SAM" id="MobiDB-lite"/>
    </source>
</evidence>
<organism evidence="3 4">
    <name type="scientific">Leersia perrieri</name>
    <dbReference type="NCBI Taxonomy" id="77586"/>
    <lineage>
        <taxon>Eukaryota</taxon>
        <taxon>Viridiplantae</taxon>
        <taxon>Streptophyta</taxon>
        <taxon>Embryophyta</taxon>
        <taxon>Tracheophyta</taxon>
        <taxon>Spermatophyta</taxon>
        <taxon>Magnoliopsida</taxon>
        <taxon>Liliopsida</taxon>
        <taxon>Poales</taxon>
        <taxon>Poaceae</taxon>
        <taxon>BOP clade</taxon>
        <taxon>Oryzoideae</taxon>
        <taxon>Oryzeae</taxon>
        <taxon>Oryzinae</taxon>
        <taxon>Leersia</taxon>
    </lineage>
</organism>
<dbReference type="PANTHER" id="PTHR36784">
    <property type="entry name" value="HISTONE-LYSINE N-METHYLTRANSFERASE"/>
    <property type="match status" value="1"/>
</dbReference>
<name>A0A0D9V217_9ORYZ</name>
<keyword evidence="4" id="KW-1185">Reference proteome</keyword>
<evidence type="ECO:0000256" key="2">
    <source>
        <dbReference type="SAM" id="Phobius"/>
    </source>
</evidence>
<dbReference type="EnsemblPlants" id="LPERR01G16930.1">
    <property type="protein sequence ID" value="LPERR01G16930.1"/>
    <property type="gene ID" value="LPERR01G16930"/>
</dbReference>
<feature type="transmembrane region" description="Helical" evidence="2">
    <location>
        <begin position="112"/>
        <end position="132"/>
    </location>
</feature>
<dbReference type="Gramene" id="LPERR01G16930.1">
    <property type="protein sequence ID" value="LPERR01G16930.1"/>
    <property type="gene ID" value="LPERR01G16930"/>
</dbReference>
<proteinExistence type="predicted"/>